<keyword evidence="4" id="KW-1185">Reference proteome</keyword>
<name>A0AAD7NCW4_9AGAR</name>
<dbReference type="EMBL" id="JARKIB010000046">
    <property type="protein sequence ID" value="KAJ7756573.1"/>
    <property type="molecule type" value="Genomic_DNA"/>
</dbReference>
<evidence type="ECO:0008006" key="5">
    <source>
        <dbReference type="Google" id="ProtNLM"/>
    </source>
</evidence>
<dbReference type="PANTHER" id="PTHR46093">
    <property type="entry name" value="ACYL-COA-BINDING DOMAIN-CONTAINING PROTEIN 5"/>
    <property type="match status" value="1"/>
</dbReference>
<dbReference type="Proteomes" id="UP001215598">
    <property type="component" value="Unassembled WGS sequence"/>
</dbReference>
<comment type="caution">
    <text evidence="3">The sequence shown here is derived from an EMBL/GenBank/DDBJ whole genome shotgun (WGS) entry which is preliminary data.</text>
</comment>
<proteinExistence type="predicted"/>
<dbReference type="Gene3D" id="2.120.10.80">
    <property type="entry name" value="Kelch-type beta propeller"/>
    <property type="match status" value="2"/>
</dbReference>
<dbReference type="SUPFAM" id="SSF50965">
    <property type="entry name" value="Galactose oxidase, central domain"/>
    <property type="match status" value="1"/>
</dbReference>
<sequence>MASQLMAMMMGMALTCREGDKLFEAGKIDAAKAKYLSEARRIVGPTFCLPSTPGEGSGGVISTVYTALDNPIKIANLLGCLLGMAKCLAHEKDIEMALAWLEETNALYRCTYFLATDPLYDWMDFNIAEPPEFRIFRARALCLASELFMGLGNTATGTTRRFSAASKLQPLTPELTAIVDVPLPPEAHQIRHPDPQKILASEVQSPALQVRGSWKRLNIAKLGGVAEGRENFACFIWNSMRQSGMFIGWSMLVHNDTAILFTGGPTIDVFDLVTESWASFRTTYTPTAADIQAGVTDGWPYPRQLCNDATIQIAHNKMYVFGGDHGTTSVGCNLFMELDLTTRKWRRLTGYVRPPKYGDYTCPGPRKSASSWVSTDKKRIFLLFGQADRQGASLKNEAHGADSAFGYEDMWSWGIAEERWRRERMSGNPPCARTEMACTYNEKLQKTIVFGGYMPTLPTLVLEQGMQFDFSYFADTFIYDATPKTPASPNDSPTVTAPKWKQVLTHGFPTYRCQAQLAADPQTGRTYMFGGFTNNQYIPTRRAPGFRRGAPWRAVPPWWLCWRVPAGGWGILARSQTSTDTTSQVIAVPQRSTRQSQFKYPQVASVGMKQRNESATASIGDILLPQEKNSHLHARRDTVVHVDATAVHGTVHRGVRHRAAPCTAVHHRAGRFLTDTHCYCQ</sequence>
<keyword evidence="2" id="KW-0677">Repeat</keyword>
<evidence type="ECO:0000256" key="1">
    <source>
        <dbReference type="ARBA" id="ARBA00022441"/>
    </source>
</evidence>
<organism evidence="3 4">
    <name type="scientific">Mycena metata</name>
    <dbReference type="NCBI Taxonomy" id="1033252"/>
    <lineage>
        <taxon>Eukaryota</taxon>
        <taxon>Fungi</taxon>
        <taxon>Dikarya</taxon>
        <taxon>Basidiomycota</taxon>
        <taxon>Agaricomycotina</taxon>
        <taxon>Agaricomycetes</taxon>
        <taxon>Agaricomycetidae</taxon>
        <taxon>Agaricales</taxon>
        <taxon>Marasmiineae</taxon>
        <taxon>Mycenaceae</taxon>
        <taxon>Mycena</taxon>
    </lineage>
</organism>
<evidence type="ECO:0000313" key="3">
    <source>
        <dbReference type="EMBL" id="KAJ7756573.1"/>
    </source>
</evidence>
<keyword evidence="1" id="KW-0880">Kelch repeat</keyword>
<dbReference type="AlphaFoldDB" id="A0AAD7NCW4"/>
<dbReference type="InterPro" id="IPR015915">
    <property type="entry name" value="Kelch-typ_b-propeller"/>
</dbReference>
<reference evidence="3" key="1">
    <citation type="submission" date="2023-03" db="EMBL/GenBank/DDBJ databases">
        <title>Massive genome expansion in bonnet fungi (Mycena s.s.) driven by repeated elements and novel gene families across ecological guilds.</title>
        <authorList>
            <consortium name="Lawrence Berkeley National Laboratory"/>
            <person name="Harder C.B."/>
            <person name="Miyauchi S."/>
            <person name="Viragh M."/>
            <person name="Kuo A."/>
            <person name="Thoen E."/>
            <person name="Andreopoulos B."/>
            <person name="Lu D."/>
            <person name="Skrede I."/>
            <person name="Drula E."/>
            <person name="Henrissat B."/>
            <person name="Morin E."/>
            <person name="Kohler A."/>
            <person name="Barry K."/>
            <person name="LaButti K."/>
            <person name="Morin E."/>
            <person name="Salamov A."/>
            <person name="Lipzen A."/>
            <person name="Mereny Z."/>
            <person name="Hegedus B."/>
            <person name="Baldrian P."/>
            <person name="Stursova M."/>
            <person name="Weitz H."/>
            <person name="Taylor A."/>
            <person name="Grigoriev I.V."/>
            <person name="Nagy L.G."/>
            <person name="Martin F."/>
            <person name="Kauserud H."/>
        </authorList>
    </citation>
    <scope>NUCLEOTIDE SEQUENCE</scope>
    <source>
        <strain evidence="3">CBHHK182m</strain>
    </source>
</reference>
<evidence type="ECO:0000313" key="4">
    <source>
        <dbReference type="Proteomes" id="UP001215598"/>
    </source>
</evidence>
<accession>A0AAD7NCW4</accession>
<evidence type="ECO:0000256" key="2">
    <source>
        <dbReference type="ARBA" id="ARBA00022737"/>
    </source>
</evidence>
<gene>
    <name evidence="3" type="ORF">B0H16DRAFT_1689823</name>
</gene>
<feature type="non-terminal residue" evidence="3">
    <location>
        <position position="681"/>
    </location>
</feature>
<protein>
    <recommendedName>
        <fullName evidence="5">Galactose oxidase</fullName>
    </recommendedName>
</protein>
<dbReference type="InterPro" id="IPR011043">
    <property type="entry name" value="Gal_Oxase/kelch_b-propeller"/>
</dbReference>
<dbReference type="PANTHER" id="PTHR46093:SF18">
    <property type="entry name" value="FIBRONECTIN TYPE-III DOMAIN-CONTAINING PROTEIN"/>
    <property type="match status" value="1"/>
</dbReference>